<name>A7HWJ2_PARL1</name>
<dbReference type="GO" id="GO:0005886">
    <property type="term" value="C:plasma membrane"/>
    <property type="evidence" value="ECO:0007669"/>
    <property type="project" value="UniProtKB-SubCell"/>
</dbReference>
<dbReference type="EMBL" id="CP000774">
    <property type="protein sequence ID" value="ABS64275.1"/>
    <property type="molecule type" value="Genomic_DNA"/>
</dbReference>
<dbReference type="SMART" id="SM01234">
    <property type="entry name" value="Haemolytic"/>
    <property type="match status" value="1"/>
</dbReference>
<evidence type="ECO:0000313" key="2">
    <source>
        <dbReference type="EMBL" id="ABS64275.1"/>
    </source>
</evidence>
<dbReference type="HAMAP" id="MF_00386">
    <property type="entry name" value="UPF0161_YidD"/>
    <property type="match status" value="1"/>
</dbReference>
<gene>
    <name evidence="2" type="ordered locus">Plav_2667</name>
</gene>
<keyword evidence="1" id="KW-0472">Membrane</keyword>
<dbReference type="eggNOG" id="COG0759">
    <property type="taxonomic scope" value="Bacteria"/>
</dbReference>
<dbReference type="Pfam" id="PF01809">
    <property type="entry name" value="YidD"/>
    <property type="match status" value="1"/>
</dbReference>
<accession>A7HWJ2</accession>
<keyword evidence="3" id="KW-1185">Reference proteome</keyword>
<evidence type="ECO:0000256" key="1">
    <source>
        <dbReference type="HAMAP-Rule" id="MF_00386"/>
    </source>
</evidence>
<organism evidence="2 3">
    <name type="scientific">Parvibaculum lavamentivorans (strain DS-1 / DSM 13023 / NCIMB 13966)</name>
    <dbReference type="NCBI Taxonomy" id="402881"/>
    <lineage>
        <taxon>Bacteria</taxon>
        <taxon>Pseudomonadati</taxon>
        <taxon>Pseudomonadota</taxon>
        <taxon>Alphaproteobacteria</taxon>
        <taxon>Hyphomicrobiales</taxon>
        <taxon>Parvibaculaceae</taxon>
        <taxon>Parvibaculum</taxon>
    </lineage>
</organism>
<proteinExistence type="inferred from homology"/>
<protein>
    <recommendedName>
        <fullName evidence="1">Putative membrane protein insertion efficiency factor</fullName>
    </recommendedName>
</protein>
<dbReference type="KEGG" id="pla:Plav_2667"/>
<dbReference type="InterPro" id="IPR002696">
    <property type="entry name" value="Membr_insert_effic_factor_YidD"/>
</dbReference>
<dbReference type="Proteomes" id="UP000006377">
    <property type="component" value="Chromosome"/>
</dbReference>
<dbReference type="AlphaFoldDB" id="A7HWJ2"/>
<dbReference type="PANTHER" id="PTHR33383:SF1">
    <property type="entry name" value="MEMBRANE PROTEIN INSERTION EFFICIENCY FACTOR-RELATED"/>
    <property type="match status" value="1"/>
</dbReference>
<dbReference type="PANTHER" id="PTHR33383">
    <property type="entry name" value="MEMBRANE PROTEIN INSERTION EFFICIENCY FACTOR-RELATED"/>
    <property type="match status" value="1"/>
</dbReference>
<dbReference type="OrthoDB" id="9801753at2"/>
<reference evidence="2 3" key="1">
    <citation type="journal article" date="2011" name="Stand. Genomic Sci.">
        <title>Complete genome sequence of Parvibaculum lavamentivorans type strain (DS-1(T)).</title>
        <authorList>
            <person name="Schleheck D."/>
            <person name="Weiss M."/>
            <person name="Pitluck S."/>
            <person name="Bruce D."/>
            <person name="Land M.L."/>
            <person name="Han S."/>
            <person name="Saunders E."/>
            <person name="Tapia R."/>
            <person name="Detter C."/>
            <person name="Brettin T."/>
            <person name="Han J."/>
            <person name="Woyke T."/>
            <person name="Goodwin L."/>
            <person name="Pennacchio L."/>
            <person name="Nolan M."/>
            <person name="Cook A.M."/>
            <person name="Kjelleberg S."/>
            <person name="Thomas T."/>
        </authorList>
    </citation>
    <scope>NUCLEOTIDE SEQUENCE [LARGE SCALE GENOMIC DNA]</scope>
    <source>
        <strain evidence="3">DS-1 / DSM 13023 / NCIMB 13966</strain>
    </source>
</reference>
<evidence type="ECO:0000313" key="3">
    <source>
        <dbReference type="Proteomes" id="UP000006377"/>
    </source>
</evidence>
<comment type="function">
    <text evidence="1">Could be involved in insertion of integral membrane proteins into the membrane.</text>
</comment>
<dbReference type="RefSeq" id="WP_012111588.1">
    <property type="nucleotide sequence ID" value="NC_009719.1"/>
</dbReference>
<dbReference type="HOGENOM" id="CLU_144811_2_2_5"/>
<sequence length="104" mass="12317">MRRDPLSLIMRGLIRFYQWFISPLIGPKCRHLPTCSDYTMQAIERHGAWRGGWLGLARIARCHPWGSHGFDPVPERLADQPFWAPWRYGSWRMEEQRDCTHGTH</sequence>
<comment type="similarity">
    <text evidence="1">Belongs to the UPF0161 family.</text>
</comment>
<dbReference type="NCBIfam" id="TIGR00278">
    <property type="entry name" value="membrane protein insertion efficiency factor YidD"/>
    <property type="match status" value="1"/>
</dbReference>
<keyword evidence="1" id="KW-1003">Cell membrane</keyword>
<keyword evidence="1" id="KW-0997">Cell inner membrane</keyword>
<comment type="subcellular location">
    <subcellularLocation>
        <location evidence="1">Cell inner membrane</location>
        <topology evidence="1">Peripheral membrane protein</topology>
        <orientation evidence="1">Cytoplasmic side</orientation>
    </subcellularLocation>
</comment>
<dbReference type="STRING" id="402881.Plav_2667"/>